<reference evidence="12 13" key="1">
    <citation type="journal article" date="2023" name="Commun. Biol.">
        <title>Genome analysis of Parmales, the sister group of diatoms, reveals the evolutionary specialization of diatoms from phago-mixotrophs to photoautotrophs.</title>
        <authorList>
            <person name="Ban H."/>
            <person name="Sato S."/>
            <person name="Yoshikawa S."/>
            <person name="Yamada K."/>
            <person name="Nakamura Y."/>
            <person name="Ichinomiya M."/>
            <person name="Sato N."/>
            <person name="Blanc-Mathieu R."/>
            <person name="Endo H."/>
            <person name="Kuwata A."/>
            <person name="Ogata H."/>
        </authorList>
    </citation>
    <scope>NUCLEOTIDE SEQUENCE [LARGE SCALE GENOMIC DNA]</scope>
</reference>
<evidence type="ECO:0000256" key="3">
    <source>
        <dbReference type="ARBA" id="ARBA00012973"/>
    </source>
</evidence>
<evidence type="ECO:0000313" key="13">
    <source>
        <dbReference type="Proteomes" id="UP001165060"/>
    </source>
</evidence>
<dbReference type="Gene3D" id="1.10.238.260">
    <property type="match status" value="1"/>
</dbReference>
<keyword evidence="4" id="KW-0432">Leucine biosynthesis</keyword>
<dbReference type="Pfam" id="PF08502">
    <property type="entry name" value="LeuA_dimer"/>
    <property type="match status" value="1"/>
</dbReference>
<comment type="caution">
    <text evidence="12">The sequence shown here is derived from an EMBL/GenBank/DDBJ whole genome shotgun (WGS) entry which is preliminary data.</text>
</comment>
<feature type="chain" id="PRO_5046892376" description="2-isopropylmalate synthase" evidence="10">
    <location>
        <begin position="35"/>
        <end position="662"/>
    </location>
</feature>
<keyword evidence="6" id="KW-0808">Transferase</keyword>
<dbReference type="Pfam" id="PF22617">
    <property type="entry name" value="HCS_D2"/>
    <property type="match status" value="1"/>
</dbReference>
<dbReference type="PROSITE" id="PS00815">
    <property type="entry name" value="AIPM_HOMOCIT_SYNTH_1"/>
    <property type="match status" value="1"/>
</dbReference>
<dbReference type="Gene3D" id="3.20.20.70">
    <property type="entry name" value="Aldolase class I"/>
    <property type="match status" value="1"/>
</dbReference>
<comment type="pathway">
    <text evidence="1">Amino-acid biosynthesis; L-leucine biosynthesis; L-leucine from 3-methyl-2-oxobutanoate: step 1/4.</text>
</comment>
<proteinExistence type="inferred from homology"/>
<gene>
    <name evidence="12" type="ORF">TeGR_g14482</name>
</gene>
<evidence type="ECO:0000256" key="7">
    <source>
        <dbReference type="ARBA" id="ARBA00022723"/>
    </source>
</evidence>
<keyword evidence="13" id="KW-1185">Reference proteome</keyword>
<dbReference type="InterPro" id="IPR054691">
    <property type="entry name" value="LeuA/HCS_post-cat"/>
</dbReference>
<evidence type="ECO:0000259" key="11">
    <source>
        <dbReference type="PROSITE" id="PS50991"/>
    </source>
</evidence>
<evidence type="ECO:0000256" key="5">
    <source>
        <dbReference type="ARBA" id="ARBA00022605"/>
    </source>
</evidence>
<evidence type="ECO:0000256" key="8">
    <source>
        <dbReference type="ARBA" id="ARBA00023304"/>
    </source>
</evidence>
<dbReference type="Gene3D" id="3.30.160.270">
    <property type="match status" value="1"/>
</dbReference>
<dbReference type="InterPro" id="IPR000891">
    <property type="entry name" value="PYR_CT"/>
</dbReference>
<dbReference type="InterPro" id="IPR050073">
    <property type="entry name" value="2-IPM_HCS-like"/>
</dbReference>
<dbReference type="HAMAP" id="MF_01025">
    <property type="entry name" value="LeuA_type1"/>
    <property type="match status" value="1"/>
</dbReference>
<feature type="signal peptide" evidence="10">
    <location>
        <begin position="1"/>
        <end position="34"/>
    </location>
</feature>
<evidence type="ECO:0000256" key="9">
    <source>
        <dbReference type="SAM" id="MobiDB-lite"/>
    </source>
</evidence>
<dbReference type="InterPro" id="IPR013785">
    <property type="entry name" value="Aldolase_TIM"/>
</dbReference>
<keyword evidence="5" id="KW-0028">Amino-acid biosynthesis</keyword>
<evidence type="ECO:0000256" key="10">
    <source>
        <dbReference type="SAM" id="SignalP"/>
    </source>
</evidence>
<dbReference type="EC" id="2.3.3.13" evidence="3"/>
<dbReference type="NCBIfam" id="TIGR00973">
    <property type="entry name" value="leuA_bact"/>
    <property type="match status" value="1"/>
</dbReference>
<evidence type="ECO:0000313" key="12">
    <source>
        <dbReference type="EMBL" id="GMI27364.1"/>
    </source>
</evidence>
<dbReference type="InterPro" id="IPR002034">
    <property type="entry name" value="AIPM/Hcit_synth_CS"/>
</dbReference>
<accession>A0ABQ6MK80</accession>
<dbReference type="SUPFAM" id="SSF51569">
    <property type="entry name" value="Aldolase"/>
    <property type="match status" value="1"/>
</dbReference>
<dbReference type="PROSITE" id="PS50991">
    <property type="entry name" value="PYR_CT"/>
    <property type="match status" value="1"/>
</dbReference>
<dbReference type="PANTHER" id="PTHR10277:SF9">
    <property type="entry name" value="2-ISOPROPYLMALATE SYNTHASE 1, CHLOROPLASTIC-RELATED"/>
    <property type="match status" value="1"/>
</dbReference>
<keyword evidence="7" id="KW-0479">Metal-binding</keyword>
<evidence type="ECO:0000256" key="1">
    <source>
        <dbReference type="ARBA" id="ARBA00004689"/>
    </source>
</evidence>
<organism evidence="12 13">
    <name type="scientific">Tetraparma gracilis</name>
    <dbReference type="NCBI Taxonomy" id="2962635"/>
    <lineage>
        <taxon>Eukaryota</taxon>
        <taxon>Sar</taxon>
        <taxon>Stramenopiles</taxon>
        <taxon>Ochrophyta</taxon>
        <taxon>Bolidophyceae</taxon>
        <taxon>Parmales</taxon>
        <taxon>Triparmaceae</taxon>
        <taxon>Tetraparma</taxon>
    </lineage>
</organism>
<dbReference type="Proteomes" id="UP001165060">
    <property type="component" value="Unassembled WGS sequence"/>
</dbReference>
<dbReference type="InterPro" id="IPR013709">
    <property type="entry name" value="2-isopropylmalate_synth_dimer"/>
</dbReference>
<feature type="domain" description="Pyruvate carboxyltransferase" evidence="11">
    <location>
        <begin position="81"/>
        <end position="352"/>
    </location>
</feature>
<keyword evidence="8" id="KW-0100">Branched-chain amino acid biosynthesis</keyword>
<dbReference type="InterPro" id="IPR036230">
    <property type="entry name" value="LeuA_allosteric_dom_sf"/>
</dbReference>
<dbReference type="SUPFAM" id="SSF110921">
    <property type="entry name" value="2-isopropylmalate synthase LeuA, allosteric (dimerisation) domain"/>
    <property type="match status" value="1"/>
</dbReference>
<dbReference type="InterPro" id="IPR005671">
    <property type="entry name" value="LeuA_bact_synth"/>
</dbReference>
<keyword evidence="10" id="KW-0732">Signal</keyword>
<evidence type="ECO:0000256" key="6">
    <source>
        <dbReference type="ARBA" id="ARBA00022679"/>
    </source>
</evidence>
<comment type="similarity">
    <text evidence="2">Belongs to the alpha-IPM synthase/homocitrate synthase family. LeuA type 1 subfamily.</text>
</comment>
<dbReference type="Pfam" id="PF00682">
    <property type="entry name" value="HMGL-like"/>
    <property type="match status" value="1"/>
</dbReference>
<dbReference type="NCBIfam" id="NF002086">
    <property type="entry name" value="PRK00915.1-3"/>
    <property type="match status" value="1"/>
</dbReference>
<dbReference type="CDD" id="cd07940">
    <property type="entry name" value="DRE_TIM_IPMS"/>
    <property type="match status" value="1"/>
</dbReference>
<sequence length="662" mass="70149">MVSISGPAAPPRFPAAGLLLAGLLLLLSLTLTAAFLPPPALLPPQASKPATCLFSSSSAPPPLRRPRPPYEPGRISDPDYVRVFDTTLRDGEQSPGATLTSSEKLEIAKQLAKLGVDVIEAGFPIASPDDFEAVKRIADTVGNAVFEDGYVPVICGLSRANEKDIGRSWDAVKGAVRPRIHTFIATSKIHMESKLNKTPDEVVDIAVKAVEYAKSLGCDDIEFSPEDAGRSDPEFLVRILGEVIKAGATTLNIPDTTGWNMPWEFGGLIRQLKKTVPGADSVIFSTHCQNDLGLSTANSLAGAMNGARQVECTINGIGERAGNAALEEIVMAIALKGDEQFREEGYQGSGRLYTAINHVHITAASRMVAEYTGMTCQPHKAIVGVNAFQHESGIHQDGMIKNKATYEIMTPESIGLMRGESQSGAGIVLGKHSGRNAVSTRLKELGYELDKDKLNAVFARFKEVAEKKKGGLEDDDLEALVTDSAYNTDVFYTLKDLTVTTGMSGIPTATVTMLGPDGVTRFVACTGTGPVDAVYKAIDKLVGIKVQLDTYGMQAVNEGIDALAITRVTISPVEGDGIEGTISRASLHANGNMKLRKFSGSGSDGDIVIASARAYTSAVNKLLAWNLRRNQMDDEKGGGGAGGGVEAAEKVGMDSETAVVAK</sequence>
<dbReference type="PANTHER" id="PTHR10277">
    <property type="entry name" value="HOMOCITRATE SYNTHASE-RELATED"/>
    <property type="match status" value="1"/>
</dbReference>
<name>A0ABQ6MK80_9STRA</name>
<protein>
    <recommendedName>
        <fullName evidence="3">2-isopropylmalate synthase</fullName>
        <ecNumber evidence="3">2.3.3.13</ecNumber>
    </recommendedName>
</protein>
<dbReference type="EMBL" id="BRYB01000306">
    <property type="protein sequence ID" value="GMI27364.1"/>
    <property type="molecule type" value="Genomic_DNA"/>
</dbReference>
<evidence type="ECO:0000256" key="2">
    <source>
        <dbReference type="ARBA" id="ARBA00009396"/>
    </source>
</evidence>
<dbReference type="SMART" id="SM00917">
    <property type="entry name" value="LeuA_dimer"/>
    <property type="match status" value="1"/>
</dbReference>
<evidence type="ECO:0000256" key="4">
    <source>
        <dbReference type="ARBA" id="ARBA00022430"/>
    </source>
</evidence>
<feature type="region of interest" description="Disordered" evidence="9">
    <location>
        <begin position="633"/>
        <end position="662"/>
    </location>
</feature>
<feature type="region of interest" description="Disordered" evidence="9">
    <location>
        <begin position="52"/>
        <end position="76"/>
    </location>
</feature>